<dbReference type="Pfam" id="PF00171">
    <property type="entry name" value="Aldedh"/>
    <property type="match status" value="1"/>
</dbReference>
<gene>
    <name evidence="7" type="ORF">H8S57_00080</name>
</gene>
<feature type="active site" evidence="4">
    <location>
        <position position="248"/>
    </location>
</feature>
<feature type="domain" description="Aldehyde dehydrogenase" evidence="6">
    <location>
        <begin position="12"/>
        <end position="469"/>
    </location>
</feature>
<dbReference type="Gene3D" id="3.40.309.10">
    <property type="entry name" value="Aldehyde Dehydrogenase, Chain A, domain 2"/>
    <property type="match status" value="1"/>
</dbReference>
<evidence type="ECO:0000313" key="7">
    <source>
        <dbReference type="EMBL" id="MBC5732125.1"/>
    </source>
</evidence>
<dbReference type="PROSITE" id="PS00070">
    <property type="entry name" value="ALDEHYDE_DEHYDR_CYS"/>
    <property type="match status" value="1"/>
</dbReference>
<evidence type="ECO:0000256" key="4">
    <source>
        <dbReference type="PROSITE-ProRule" id="PRU10007"/>
    </source>
</evidence>
<dbReference type="FunFam" id="3.40.605.10:FF:000007">
    <property type="entry name" value="NAD/NADP-dependent betaine aldehyde dehydrogenase"/>
    <property type="match status" value="1"/>
</dbReference>
<reference evidence="7" key="1">
    <citation type="submission" date="2020-08" db="EMBL/GenBank/DDBJ databases">
        <title>Genome public.</title>
        <authorList>
            <person name="Liu C."/>
            <person name="Sun Q."/>
        </authorList>
    </citation>
    <scope>NUCLEOTIDE SEQUENCE</scope>
    <source>
        <strain evidence="7">NSJ-51</strain>
    </source>
</reference>
<name>A0A8J6M842_9FIRM</name>
<dbReference type="InterPro" id="IPR016160">
    <property type="entry name" value="Ald_DH_CS_CYS"/>
</dbReference>
<sequence length="484" mass="52435">MKEYKLYINGKWIETTSGKIINDINPADGTTFARVHLAGELETEMALESAQRAFTSWSKTMAAQREQILWKAADCLEKMVDEAIEIMICESGSTYTKARSELAGAVNVIRVAAGECRRIEGEINQPTSADQVSLAVRVPLGVVAGIAPFNYPVILAVKKLAYALAAGDTFILKPASVTPLSGYIIATAFERAGLPAGVLNVIPGPGDIVGDKLVEDQRVKCVTFTGSSPVGRSIAAKAGYHLKKFAMELGGKNPLIILGDYDVEQAIKIAGYGAFYHQGQVCMASSRIIVEAPIYDAFCEGLVAYARTLRIGDPHDPDTIIGPLISNEQCDFIDGQIQDARSKGAKILTGGKHQGTFYEPTILAEVTPEMDIFYQETFGPVTSIFCVENAEQALALCNDNKFGLSSALLTYDMRLAIKLGLNMESGMVHINDTTFVSGITAPSGGIKNSGYGREGGRYSIEDYTELKWITMQYADKKMPFEPKM</sequence>
<dbReference type="PANTHER" id="PTHR42986">
    <property type="entry name" value="BENZALDEHYDE DEHYDROGENASE YFMT"/>
    <property type="match status" value="1"/>
</dbReference>
<evidence type="ECO:0000256" key="3">
    <source>
        <dbReference type="ARBA" id="ARBA00023027"/>
    </source>
</evidence>
<dbReference type="Gene3D" id="3.40.605.10">
    <property type="entry name" value="Aldehyde Dehydrogenase, Chain A, domain 1"/>
    <property type="match status" value="1"/>
</dbReference>
<dbReference type="InterPro" id="IPR016162">
    <property type="entry name" value="Ald_DH_N"/>
</dbReference>
<dbReference type="Proteomes" id="UP000661435">
    <property type="component" value="Unassembled WGS sequence"/>
</dbReference>
<evidence type="ECO:0000256" key="2">
    <source>
        <dbReference type="ARBA" id="ARBA00023002"/>
    </source>
</evidence>
<dbReference type="EMBL" id="JACOPP010000001">
    <property type="protein sequence ID" value="MBC5732125.1"/>
    <property type="molecule type" value="Genomic_DNA"/>
</dbReference>
<dbReference type="RefSeq" id="WP_186906089.1">
    <property type="nucleotide sequence ID" value="NZ_JACOPP010000001.1"/>
</dbReference>
<evidence type="ECO:0000256" key="5">
    <source>
        <dbReference type="RuleBase" id="RU003345"/>
    </source>
</evidence>
<comment type="similarity">
    <text evidence="1 5">Belongs to the aldehyde dehydrogenase family.</text>
</comment>
<keyword evidence="2 5" id="KW-0560">Oxidoreductase</keyword>
<protein>
    <submittedName>
        <fullName evidence="7">Aldehyde dehydrogenase family protein</fullName>
    </submittedName>
</protein>
<dbReference type="GO" id="GO:0016620">
    <property type="term" value="F:oxidoreductase activity, acting on the aldehyde or oxo group of donors, NAD or NADP as acceptor"/>
    <property type="evidence" value="ECO:0007669"/>
    <property type="project" value="InterPro"/>
</dbReference>
<dbReference type="InterPro" id="IPR016161">
    <property type="entry name" value="Ald_DH/histidinol_DH"/>
</dbReference>
<dbReference type="InterPro" id="IPR015590">
    <property type="entry name" value="Aldehyde_DH_dom"/>
</dbReference>
<comment type="caution">
    <text evidence="7">The sequence shown here is derived from an EMBL/GenBank/DDBJ whole genome shotgun (WGS) entry which is preliminary data.</text>
</comment>
<evidence type="ECO:0000313" key="8">
    <source>
        <dbReference type="Proteomes" id="UP000661435"/>
    </source>
</evidence>
<dbReference type="AlphaFoldDB" id="A0A8J6M842"/>
<dbReference type="SUPFAM" id="SSF53720">
    <property type="entry name" value="ALDH-like"/>
    <property type="match status" value="1"/>
</dbReference>
<evidence type="ECO:0000259" key="6">
    <source>
        <dbReference type="Pfam" id="PF00171"/>
    </source>
</evidence>
<accession>A0A8J6M842</accession>
<proteinExistence type="inferred from homology"/>
<dbReference type="PROSITE" id="PS00687">
    <property type="entry name" value="ALDEHYDE_DEHYDR_GLU"/>
    <property type="match status" value="1"/>
</dbReference>
<organism evidence="7 8">
    <name type="scientific">Lawsonibacter hominis</name>
    <dbReference type="NCBI Taxonomy" id="2763053"/>
    <lineage>
        <taxon>Bacteria</taxon>
        <taxon>Bacillati</taxon>
        <taxon>Bacillota</taxon>
        <taxon>Clostridia</taxon>
        <taxon>Eubacteriales</taxon>
        <taxon>Oscillospiraceae</taxon>
        <taxon>Lawsonibacter</taxon>
    </lineage>
</organism>
<evidence type="ECO:0000256" key="1">
    <source>
        <dbReference type="ARBA" id="ARBA00009986"/>
    </source>
</evidence>
<dbReference type="InterPro" id="IPR029510">
    <property type="entry name" value="Ald_DH_CS_GLU"/>
</dbReference>
<dbReference type="PANTHER" id="PTHR42986:SF1">
    <property type="entry name" value="BENZALDEHYDE DEHYDROGENASE YFMT"/>
    <property type="match status" value="1"/>
</dbReference>
<keyword evidence="8" id="KW-1185">Reference proteome</keyword>
<dbReference type="InterPro" id="IPR016163">
    <property type="entry name" value="Ald_DH_C"/>
</dbReference>
<dbReference type="CDD" id="cd07150">
    <property type="entry name" value="ALDH_VaniDH_like"/>
    <property type="match status" value="1"/>
</dbReference>
<keyword evidence="3" id="KW-0520">NAD</keyword>